<proteinExistence type="predicted"/>
<organism evidence="1 2">
    <name type="scientific">Pseudomonas fluorescens</name>
    <dbReference type="NCBI Taxonomy" id="294"/>
    <lineage>
        <taxon>Bacteria</taxon>
        <taxon>Pseudomonadati</taxon>
        <taxon>Pseudomonadota</taxon>
        <taxon>Gammaproteobacteria</taxon>
        <taxon>Pseudomonadales</taxon>
        <taxon>Pseudomonadaceae</taxon>
        <taxon>Pseudomonas</taxon>
    </lineage>
</organism>
<gene>
    <name evidence="1" type="ORF">A1D17_03770</name>
</gene>
<name>A0A161XFS8_PSEFL</name>
<evidence type="ECO:0000313" key="1">
    <source>
        <dbReference type="EMBL" id="KZN20668.1"/>
    </source>
</evidence>
<protein>
    <submittedName>
        <fullName evidence="1">Uncharacterized protein</fullName>
    </submittedName>
</protein>
<accession>A0A161XFS8</accession>
<evidence type="ECO:0000313" key="2">
    <source>
        <dbReference type="Proteomes" id="UP000076489"/>
    </source>
</evidence>
<sequence>MARTLKQVMPPEFSGGEYAEDRAQRYANVEVVREYDGSNHGEGWPGKHKHVYRWVSLANGYAVGWNENPARGWSFPVIRWIVG</sequence>
<dbReference type="EMBL" id="LUKJ01000002">
    <property type="protein sequence ID" value="KZN20668.1"/>
    <property type="molecule type" value="Genomic_DNA"/>
</dbReference>
<comment type="caution">
    <text evidence="1">The sequence shown here is derived from an EMBL/GenBank/DDBJ whole genome shotgun (WGS) entry which is preliminary data.</text>
</comment>
<dbReference type="AlphaFoldDB" id="A0A161XFS8"/>
<dbReference type="Proteomes" id="UP000076489">
    <property type="component" value="Unassembled WGS sequence"/>
</dbReference>
<reference evidence="2" key="1">
    <citation type="submission" date="2016-03" db="EMBL/GenBank/DDBJ databases">
        <authorList>
            <person name="Ray J."/>
            <person name="Price M."/>
            <person name="Deutschbauer A."/>
        </authorList>
    </citation>
    <scope>NUCLEOTIDE SEQUENCE [LARGE SCALE GENOMIC DNA]</scope>
    <source>
        <strain evidence="2">FW300-N1B4</strain>
    </source>
</reference>
<dbReference type="RefSeq" id="WP_063340714.1">
    <property type="nucleotide sequence ID" value="NZ_LUKJ01000002.1"/>
</dbReference>
<reference evidence="1 2" key="2">
    <citation type="journal article" date="2018" name="Nature">
        <title>Mutant phenotypes for thousands of bacterial genes of unknown function.</title>
        <authorList>
            <person name="Price M.N."/>
            <person name="Wetmore K.M."/>
            <person name="Waters R.J."/>
            <person name="Callaghan M."/>
            <person name="Ray J."/>
            <person name="Liu H."/>
            <person name="Kuehl J.V."/>
            <person name="Melnyk R.A."/>
            <person name="Lamson J.S."/>
            <person name="Suh Y."/>
            <person name="Carlson H.K."/>
            <person name="Esquivel Z."/>
            <person name="Sadeeshkumar H."/>
            <person name="Chakraborty R."/>
            <person name="Zane G.M."/>
            <person name="Rubin B.E."/>
            <person name="Wall J.D."/>
            <person name="Visel A."/>
            <person name="Bristow J."/>
            <person name="Blow M.J."/>
            <person name="Arkin A.P."/>
            <person name="Deutschbauer A.M."/>
        </authorList>
    </citation>
    <scope>NUCLEOTIDE SEQUENCE [LARGE SCALE GENOMIC DNA]</scope>
    <source>
        <strain evidence="1 2">FW300-N1B4</strain>
    </source>
</reference>